<protein>
    <recommendedName>
        <fullName evidence="5">ABC transporter permease</fullName>
    </recommendedName>
</protein>
<evidence type="ECO:0008006" key="5">
    <source>
        <dbReference type="Google" id="ProtNLM"/>
    </source>
</evidence>
<feature type="compositionally biased region" description="Pro residues" evidence="1">
    <location>
        <begin position="604"/>
        <end position="618"/>
    </location>
</feature>
<dbReference type="RefSeq" id="WP_371945609.1">
    <property type="nucleotide sequence ID" value="NZ_JAXCEH010000033.1"/>
</dbReference>
<feature type="transmembrane region" description="Helical" evidence="2">
    <location>
        <begin position="570"/>
        <end position="592"/>
    </location>
</feature>
<feature type="transmembrane region" description="Helical" evidence="2">
    <location>
        <begin position="294"/>
        <end position="315"/>
    </location>
</feature>
<feature type="transmembrane region" description="Helical" evidence="2">
    <location>
        <begin position="80"/>
        <end position="101"/>
    </location>
</feature>
<feature type="transmembrane region" description="Helical" evidence="2">
    <location>
        <begin position="378"/>
        <end position="401"/>
    </location>
</feature>
<name>A0ABV4R8M9_9ACTN</name>
<feature type="transmembrane region" description="Helical" evidence="2">
    <location>
        <begin position="33"/>
        <end position="52"/>
    </location>
</feature>
<feature type="transmembrane region" description="Helical" evidence="2">
    <location>
        <begin position="162"/>
        <end position="180"/>
    </location>
</feature>
<comment type="caution">
    <text evidence="3">The sequence shown here is derived from an EMBL/GenBank/DDBJ whole genome shotgun (WGS) entry which is preliminary data.</text>
</comment>
<feature type="transmembrane region" description="Helical" evidence="2">
    <location>
        <begin position="346"/>
        <end position="366"/>
    </location>
</feature>
<keyword evidence="2" id="KW-1133">Transmembrane helix</keyword>
<keyword evidence="2" id="KW-0472">Membrane</keyword>
<feature type="transmembrane region" description="Helical" evidence="2">
    <location>
        <begin position="321"/>
        <end position="339"/>
    </location>
</feature>
<keyword evidence="4" id="KW-1185">Reference proteome</keyword>
<feature type="transmembrane region" description="Helical" evidence="2">
    <location>
        <begin position="236"/>
        <end position="255"/>
    </location>
</feature>
<sequence>MLDHLTGTGAGAALRLAAEAPARPAGGAALDQILIASTGAAALTAVLLVFGWGHRTGRITVLTRLADLAERGPGRGTPGWAALPLPVAMVSLLVALLGMYWDISLHISHGRDEGPLANIAHYPILVGLFGIFTAGVLAVVLPKGERPGAASVRITRDWHAPAGGVLLAGAGFYALLGFPLDDVWHRIFGQDVTLWGPTHLMLIGGAGLSLTAMAILEREARAARPAAEQPPRWIGYTRRCMLGGGLLIGLSVFQAEYDFGVPQFRLVHQPLLIALAAGCALVAVRLWAGRGGAVVAVAFYMVVRGGVSVLVAGVIGELWAAVPLYFAEALCVEVAALALARRPLALGAVSGVLIGTAGFGAEYAFGQVAFRLPWTPDILAEGMAMAVTGGVAGGLCGALLAEGLAGRAPRPAVARGVFAGAILAVSAAVANGLIIDVPDGRTATVTLTGVHGDAAHRTAGARIEFSPAAAVDGPAWVTVTGWQGEGLHVDRLVRERDGVYRTREPMPLHGGWKTLIRVHDGRTLAGVPIYLPADPAIGAKELPAPAEFTRPVQSERSILQRELKTDVPGWLWAVCSAVVLACTLALVLSLGWGVARIARRLPETAPPPPGPSTTPGPPGSREKAGA</sequence>
<evidence type="ECO:0000313" key="3">
    <source>
        <dbReference type="EMBL" id="MFA1558588.1"/>
    </source>
</evidence>
<evidence type="ECO:0000256" key="2">
    <source>
        <dbReference type="SAM" id="Phobius"/>
    </source>
</evidence>
<feature type="transmembrane region" description="Helical" evidence="2">
    <location>
        <begin position="413"/>
        <end position="435"/>
    </location>
</feature>
<evidence type="ECO:0000256" key="1">
    <source>
        <dbReference type="SAM" id="MobiDB-lite"/>
    </source>
</evidence>
<keyword evidence="2" id="KW-0812">Transmembrane</keyword>
<feature type="transmembrane region" description="Helical" evidence="2">
    <location>
        <begin position="267"/>
        <end position="287"/>
    </location>
</feature>
<feature type="region of interest" description="Disordered" evidence="1">
    <location>
        <begin position="601"/>
        <end position="626"/>
    </location>
</feature>
<gene>
    <name evidence="3" type="ORF">SM436_33270</name>
</gene>
<proteinExistence type="predicted"/>
<accession>A0ABV4R8M9</accession>
<reference evidence="3 4" key="1">
    <citation type="submission" date="2023-11" db="EMBL/GenBank/DDBJ databases">
        <title>Actinomadura monticuli sp. nov., isolated from volcanic ash.</title>
        <authorList>
            <person name="Lee S.D."/>
            <person name="Yang H."/>
            <person name="Kim I.S."/>
        </authorList>
    </citation>
    <scope>NUCLEOTIDE SEQUENCE [LARGE SCALE GENOMIC DNA]</scope>
    <source>
        <strain evidence="3 4">DSM 45346</strain>
    </source>
</reference>
<dbReference type="EMBL" id="JAXCEH010000033">
    <property type="protein sequence ID" value="MFA1558588.1"/>
    <property type="molecule type" value="Genomic_DNA"/>
</dbReference>
<feature type="transmembrane region" description="Helical" evidence="2">
    <location>
        <begin position="192"/>
        <end position="216"/>
    </location>
</feature>
<evidence type="ECO:0000313" key="4">
    <source>
        <dbReference type="Proteomes" id="UP001569904"/>
    </source>
</evidence>
<dbReference type="Proteomes" id="UP001569904">
    <property type="component" value="Unassembled WGS sequence"/>
</dbReference>
<organism evidence="3 4">
    <name type="scientific">Actinomadura chokoriensis</name>
    <dbReference type="NCBI Taxonomy" id="454156"/>
    <lineage>
        <taxon>Bacteria</taxon>
        <taxon>Bacillati</taxon>
        <taxon>Actinomycetota</taxon>
        <taxon>Actinomycetes</taxon>
        <taxon>Streptosporangiales</taxon>
        <taxon>Thermomonosporaceae</taxon>
        <taxon>Actinomadura</taxon>
    </lineage>
</organism>
<feature type="transmembrane region" description="Helical" evidence="2">
    <location>
        <begin position="121"/>
        <end position="141"/>
    </location>
</feature>